<evidence type="ECO:0000259" key="3">
    <source>
        <dbReference type="PROSITE" id="PS50075"/>
    </source>
</evidence>
<keyword evidence="5" id="KW-1185">Reference proteome</keyword>
<evidence type="ECO:0000313" key="4">
    <source>
        <dbReference type="EMBL" id="KAF1940667.1"/>
    </source>
</evidence>
<protein>
    <submittedName>
        <fullName evidence="4">Ochratoxin A non-ribosomal peptide synthetase</fullName>
    </submittedName>
</protein>
<dbReference type="InterPro" id="IPR020845">
    <property type="entry name" value="AMP-binding_CS"/>
</dbReference>
<dbReference type="SUPFAM" id="SSF56801">
    <property type="entry name" value="Acetyl-CoA synthetase-like"/>
    <property type="match status" value="1"/>
</dbReference>
<dbReference type="Pfam" id="PF23562">
    <property type="entry name" value="AMP-binding_C_3"/>
    <property type="match status" value="1"/>
</dbReference>
<dbReference type="SUPFAM" id="SSF51735">
    <property type="entry name" value="NAD(P)-binding Rossmann-fold domains"/>
    <property type="match status" value="1"/>
</dbReference>
<dbReference type="Gene3D" id="3.40.50.720">
    <property type="entry name" value="NAD(P)-binding Rossmann-like Domain"/>
    <property type="match status" value="1"/>
</dbReference>
<dbReference type="Pfam" id="PF00550">
    <property type="entry name" value="PP-binding"/>
    <property type="match status" value="1"/>
</dbReference>
<dbReference type="Proteomes" id="UP000800038">
    <property type="component" value="Unassembled WGS sequence"/>
</dbReference>
<accession>A0A6A5SUC7</accession>
<dbReference type="InterPro" id="IPR013120">
    <property type="entry name" value="FAR_NAD-bd"/>
</dbReference>
<dbReference type="OrthoDB" id="429813at2759"/>
<organism evidence="4 5">
    <name type="scientific">Clathrospora elynae</name>
    <dbReference type="NCBI Taxonomy" id="706981"/>
    <lineage>
        <taxon>Eukaryota</taxon>
        <taxon>Fungi</taxon>
        <taxon>Dikarya</taxon>
        <taxon>Ascomycota</taxon>
        <taxon>Pezizomycotina</taxon>
        <taxon>Dothideomycetes</taxon>
        <taxon>Pleosporomycetidae</taxon>
        <taxon>Pleosporales</taxon>
        <taxon>Diademaceae</taxon>
        <taxon>Clathrospora</taxon>
    </lineage>
</organism>
<dbReference type="EMBL" id="ML976059">
    <property type="protein sequence ID" value="KAF1940667.1"/>
    <property type="molecule type" value="Genomic_DNA"/>
</dbReference>
<evidence type="ECO:0000256" key="2">
    <source>
        <dbReference type="ARBA" id="ARBA00022553"/>
    </source>
</evidence>
<dbReference type="InterPro" id="IPR000873">
    <property type="entry name" value="AMP-dep_synth/lig_dom"/>
</dbReference>
<evidence type="ECO:0000256" key="1">
    <source>
        <dbReference type="ARBA" id="ARBA00022450"/>
    </source>
</evidence>
<gene>
    <name evidence="4" type="ORF">EJ02DRAFT_494433</name>
</gene>
<dbReference type="InterPro" id="IPR036291">
    <property type="entry name" value="NAD(P)-bd_dom_sf"/>
</dbReference>
<keyword evidence="1" id="KW-0596">Phosphopantetheine</keyword>
<dbReference type="Pfam" id="PF07993">
    <property type="entry name" value="NAD_binding_4"/>
    <property type="match status" value="1"/>
</dbReference>
<evidence type="ECO:0000313" key="5">
    <source>
        <dbReference type="Proteomes" id="UP000800038"/>
    </source>
</evidence>
<name>A0A6A5SUC7_9PLEO</name>
<feature type="domain" description="Carrier" evidence="3">
    <location>
        <begin position="548"/>
        <end position="624"/>
    </location>
</feature>
<dbReference type="InterPro" id="IPR051414">
    <property type="entry name" value="Adenylate-forming_Reductase"/>
</dbReference>
<keyword evidence="2" id="KW-0597">Phosphoprotein</keyword>
<reference evidence="4" key="1">
    <citation type="journal article" date="2020" name="Stud. Mycol.">
        <title>101 Dothideomycetes genomes: a test case for predicting lifestyles and emergence of pathogens.</title>
        <authorList>
            <person name="Haridas S."/>
            <person name="Albert R."/>
            <person name="Binder M."/>
            <person name="Bloem J."/>
            <person name="Labutti K."/>
            <person name="Salamov A."/>
            <person name="Andreopoulos B."/>
            <person name="Baker S."/>
            <person name="Barry K."/>
            <person name="Bills G."/>
            <person name="Bluhm B."/>
            <person name="Cannon C."/>
            <person name="Castanera R."/>
            <person name="Culley D."/>
            <person name="Daum C."/>
            <person name="Ezra D."/>
            <person name="Gonzalez J."/>
            <person name="Henrissat B."/>
            <person name="Kuo A."/>
            <person name="Liang C."/>
            <person name="Lipzen A."/>
            <person name="Lutzoni F."/>
            <person name="Magnuson J."/>
            <person name="Mondo S."/>
            <person name="Nolan M."/>
            <person name="Ohm R."/>
            <person name="Pangilinan J."/>
            <person name="Park H.-J."/>
            <person name="Ramirez L."/>
            <person name="Alfaro M."/>
            <person name="Sun H."/>
            <person name="Tritt A."/>
            <person name="Yoshinaga Y."/>
            <person name="Zwiers L.-H."/>
            <person name="Turgeon B."/>
            <person name="Goodwin S."/>
            <person name="Spatafora J."/>
            <person name="Crous P."/>
            <person name="Grigoriev I."/>
        </authorList>
    </citation>
    <scope>NUCLEOTIDE SEQUENCE</scope>
    <source>
        <strain evidence="4">CBS 161.51</strain>
    </source>
</reference>
<dbReference type="AlphaFoldDB" id="A0A6A5SUC7"/>
<dbReference type="PROSITE" id="PS50075">
    <property type="entry name" value="CARRIER"/>
    <property type="match status" value="1"/>
</dbReference>
<dbReference type="PROSITE" id="PS00455">
    <property type="entry name" value="AMP_BINDING"/>
    <property type="match status" value="1"/>
</dbReference>
<proteinExistence type="predicted"/>
<dbReference type="PANTHER" id="PTHR43439:SF2">
    <property type="entry name" value="ENZYME, PUTATIVE (JCVI)-RELATED"/>
    <property type="match status" value="1"/>
</dbReference>
<dbReference type="InterPro" id="IPR042099">
    <property type="entry name" value="ANL_N_sf"/>
</dbReference>
<sequence length="1062" mass="117485">MSLPRGSSILLPNIVKQNAQADPHGTFARVPAGTAYTDGFVDVTKLQLHNAVNFTASLIKRCLGDSTTFETLAFIGPSDLRYSIIIVAAIKAGYKIFLPSPRNSEEAQLALLAGLQCTKFVVTEPQSPCVPVILRKVQLHTMTLPSLQELLEVGDVAEYPYEKAFAEAKDDPIIVLHTSGSTGIPKPLPWTNDHILRQMNAHTLPAPEGYVGMNRYSLSGRFMTTMPPFHAAGLLALLQSPLYLGPVPVYLDPGSPPTTEAILSAIMNTEVDWAFVAPSIINDLSKNPDLLEAVASRLQYIFFGGGSVPKITGDVVAQRLPIYQIFGLSEAGIIPLVHAQSNYDNAKDWNYIQVNPSLKIEMRHRHEDLHEFVLVRNEEMEACQPVFSLFPAAHEFSTRDLFSPHPTTEGLWVYHSRLDDVIVFLNGEKTNPITFEEEVVGHKEVKAALVVGAQRFEAALLVELATQVELSDEEQAAIIDRIWPVVERANRVTPAHARIAKSKILLVDPSVPMLRTGKGTLQRNATLNLYATKIEKLYQQDEVLDTVHAEFEVENDIKSMVRNIVAEMLDLDDLDFFQLGMDSLGALRMQRALKKQFPGKNIPNNIAYSNSSVNAVVNALEKPDVPTNEQARKDGDDSTDELARMIEAYSRKIDDIGLATQWERPAVDDKPKTVVLLTGTTGSLGSYILQRLLSTKDVAHIYCFNRTTDARERQIRNSKNRNLDTHFPPERVTFLDGDLAKPSFGLPETGYQTLVSEVTHVIHNAWPVNFNLQLDSFRPSLSGVISLIQFSAQSRWHGTIQFISSISSVANYPSTTVPEAVIHELSSPSPMGYGQSKYLAEQLLDYACKNLGISASFVRLGQIAGAARTASGWNRQEWLPSLVASSAFIRALPKTLGRVSAAGVPIDCNWVPVDHLAEVLVELTLAPEDKDKSGKRGVSVNQIVHPKPVSWSSLLQPIQKAIEDSVPLSTPIEIVTYPDWLSILKSRTAEAESDTNVDHAMLVQRNPAIKLLGFYEDSSDKLLKLTLSIENTMKASKTLRDLEPLRDEWVTGWVKEWVSISV</sequence>
<dbReference type="SUPFAM" id="SSF47336">
    <property type="entry name" value="ACP-like"/>
    <property type="match status" value="1"/>
</dbReference>
<dbReference type="InterPro" id="IPR036736">
    <property type="entry name" value="ACP-like_sf"/>
</dbReference>
<dbReference type="Gene3D" id="3.40.50.12780">
    <property type="entry name" value="N-terminal domain of ligase-like"/>
    <property type="match status" value="1"/>
</dbReference>
<dbReference type="InterPro" id="IPR009081">
    <property type="entry name" value="PP-bd_ACP"/>
</dbReference>
<dbReference type="Pfam" id="PF00501">
    <property type="entry name" value="AMP-binding"/>
    <property type="match status" value="1"/>
</dbReference>
<dbReference type="Gene3D" id="1.10.1200.10">
    <property type="entry name" value="ACP-like"/>
    <property type="match status" value="1"/>
</dbReference>
<dbReference type="PANTHER" id="PTHR43439">
    <property type="entry name" value="PHENYLACETATE-COENZYME A LIGASE"/>
    <property type="match status" value="1"/>
</dbReference>